<dbReference type="GO" id="GO:0014704">
    <property type="term" value="C:intercalated disc"/>
    <property type="evidence" value="ECO:0007669"/>
    <property type="project" value="TreeGrafter"/>
</dbReference>
<feature type="repeat" description="ARM" evidence="6">
    <location>
        <begin position="356"/>
        <end position="392"/>
    </location>
</feature>
<dbReference type="GO" id="GO:0005886">
    <property type="term" value="C:plasma membrane"/>
    <property type="evidence" value="ECO:0007669"/>
    <property type="project" value="TreeGrafter"/>
</dbReference>
<dbReference type="GO" id="GO:0005634">
    <property type="term" value="C:nucleus"/>
    <property type="evidence" value="ECO:0007669"/>
    <property type="project" value="TreeGrafter"/>
</dbReference>
<evidence type="ECO:0000256" key="5">
    <source>
        <dbReference type="ARBA" id="ARBA00022949"/>
    </source>
</evidence>
<feature type="region of interest" description="Disordered" evidence="7">
    <location>
        <begin position="53"/>
        <end position="123"/>
    </location>
</feature>
<name>A0A4W5JZP6_9TELE</name>
<dbReference type="Proteomes" id="UP000314982">
    <property type="component" value="Unassembled WGS sequence"/>
</dbReference>
<dbReference type="PANTHER" id="PTHR10372">
    <property type="entry name" value="PLAKOPHILLIN-RELATED"/>
    <property type="match status" value="1"/>
</dbReference>
<keyword evidence="3" id="KW-0677">Repeat</keyword>
<reference evidence="9" key="1">
    <citation type="submission" date="2018-06" db="EMBL/GenBank/DDBJ databases">
        <title>Genome assembly of Danube salmon.</title>
        <authorList>
            <person name="Macqueen D.J."/>
            <person name="Gundappa M.K."/>
        </authorList>
    </citation>
    <scope>NUCLEOTIDE SEQUENCE [LARGE SCALE GENOMIC DNA]</scope>
</reference>
<evidence type="ECO:0000256" key="1">
    <source>
        <dbReference type="ARBA" id="ARBA00004282"/>
    </source>
</evidence>
<dbReference type="InterPro" id="IPR028435">
    <property type="entry name" value="Plakophilin/d_Catenin"/>
</dbReference>
<dbReference type="GO" id="GO:0002934">
    <property type="term" value="P:desmosome organization"/>
    <property type="evidence" value="ECO:0007669"/>
    <property type="project" value="TreeGrafter"/>
</dbReference>
<evidence type="ECO:0000256" key="7">
    <source>
        <dbReference type="SAM" id="MobiDB-lite"/>
    </source>
</evidence>
<evidence type="ECO:0000256" key="6">
    <source>
        <dbReference type="PROSITE-ProRule" id="PRU00259"/>
    </source>
</evidence>
<reference evidence="8" key="3">
    <citation type="submission" date="2025-09" db="UniProtKB">
        <authorList>
            <consortium name="Ensembl"/>
        </authorList>
    </citation>
    <scope>IDENTIFICATION</scope>
</reference>
<evidence type="ECO:0000313" key="8">
    <source>
        <dbReference type="Ensembl" id="ENSHHUP00000003585.1"/>
    </source>
</evidence>
<dbReference type="Gene3D" id="1.25.10.10">
    <property type="entry name" value="Leucine-rich Repeat Variant"/>
    <property type="match status" value="1"/>
</dbReference>
<dbReference type="InterPro" id="IPR011989">
    <property type="entry name" value="ARM-like"/>
</dbReference>
<dbReference type="Ensembl" id="ENSHHUT00000003711.1">
    <property type="protein sequence ID" value="ENSHHUP00000003585.1"/>
    <property type="gene ID" value="ENSHHUG00000002256.1"/>
</dbReference>
<feature type="compositionally biased region" description="Basic and acidic residues" evidence="7">
    <location>
        <begin position="105"/>
        <end position="118"/>
    </location>
</feature>
<sequence length="795" mass="88133">MEAPQFMKSVLPALDSFTLDADDTSLALPPEDNTTTLSTDRSFRVQQQVQLTLARKGKKTTSNGSLHLSRKPPIITGSRDGTLSNMKTHSSLGQIGGRDFSSRSSLKDNIRSPSKRVDLTPVTSPELPRSRLAYGTLRFGTYTLPGPSQSPMMGTSEERSYGTDLMRRYAHSEMARSTRTHSMANGGNYHWGQSLRQTRGPQPLSADHSFLCSSPAIRTDYSPYLMEVQRGARRQTGYGSFNATQRTEGLAWLGQVGKESQGHVGAKWPPSYPASLVSMEVDMGQKRAAMEPEIQQTDVNEVTALKPESKVPELTLERAVNLLGQENEEMQITAASFIQNQCFNSADAKKMVFYLHGIPKLIKLLQRDSEELERIAAGALRNIVYESSENKMEVKDNEGVAPVLRLLRRSCDIETRRQLTGLLWNLSSHDLLKEHLSKEALEILTTSVLVPCSGLSEGENPNDGMLADPDTFYNATGCLRNISSAGPEGRKAMRQCENLIDSLVYYIRGTIADYKPDDMSTENCVCILHNLSYQMEVELPQKYTSELHESRLNLAPKTKTPGCFGSRSGKIIQRLEPKRPLLEEKGSPCGIEWLWSAITVRMYLSIMARSIRPYTQEAAIGALQNITAGNGLVSQAIAHTIVQRENGLLQAMKMLQEGGMDVKKTAVSLLCNISRYRELHAHIVKQVLPQLVVMLPNSDTSTDLPTEVTVSLCHILINLSQDETQYVRAIVNHGALPKIINISAKDNGFGPTRAGQAACILLHSMWSHSELHRAYRKAGYRKADFVNSRTSKAVH</sequence>
<dbReference type="GO" id="GO:0098609">
    <property type="term" value="P:cell-cell adhesion"/>
    <property type="evidence" value="ECO:0007669"/>
    <property type="project" value="InterPro"/>
</dbReference>
<evidence type="ECO:0000256" key="4">
    <source>
        <dbReference type="ARBA" id="ARBA00022889"/>
    </source>
</evidence>
<reference evidence="8" key="2">
    <citation type="submission" date="2025-08" db="UniProtKB">
        <authorList>
            <consortium name="Ensembl"/>
        </authorList>
    </citation>
    <scope>IDENTIFICATION</scope>
</reference>
<dbReference type="SMART" id="SM00185">
    <property type="entry name" value="ARM"/>
    <property type="match status" value="7"/>
</dbReference>
<evidence type="ECO:0000313" key="9">
    <source>
        <dbReference type="Proteomes" id="UP000314982"/>
    </source>
</evidence>
<keyword evidence="5" id="KW-0965">Cell junction</keyword>
<dbReference type="PANTHER" id="PTHR10372:SF25">
    <property type="entry name" value="PLAKOPHILIN-2"/>
    <property type="match status" value="1"/>
</dbReference>
<evidence type="ECO:0000256" key="3">
    <source>
        <dbReference type="ARBA" id="ARBA00022737"/>
    </source>
</evidence>
<dbReference type="SUPFAM" id="SSF48371">
    <property type="entry name" value="ARM repeat"/>
    <property type="match status" value="1"/>
</dbReference>
<dbReference type="InterPro" id="IPR016024">
    <property type="entry name" value="ARM-type_fold"/>
</dbReference>
<dbReference type="GO" id="GO:0005912">
    <property type="term" value="C:adherens junction"/>
    <property type="evidence" value="ECO:0007669"/>
    <property type="project" value="TreeGrafter"/>
</dbReference>
<keyword evidence="9" id="KW-1185">Reference proteome</keyword>
<feature type="compositionally biased region" description="Polar residues" evidence="7">
    <location>
        <begin position="79"/>
        <end position="93"/>
    </location>
</feature>
<dbReference type="STRING" id="62062.ENSHHUP00000003585"/>
<evidence type="ECO:0000256" key="2">
    <source>
        <dbReference type="ARBA" id="ARBA00005462"/>
    </source>
</evidence>
<comment type="similarity">
    <text evidence="2">Belongs to the beta-catenin family.</text>
</comment>
<dbReference type="GeneTree" id="ENSGT00940000158677"/>
<dbReference type="GO" id="GO:0072659">
    <property type="term" value="P:protein localization to plasma membrane"/>
    <property type="evidence" value="ECO:0007669"/>
    <property type="project" value="TreeGrafter"/>
</dbReference>
<dbReference type="PROSITE" id="PS50176">
    <property type="entry name" value="ARM_REPEAT"/>
    <property type="match status" value="1"/>
</dbReference>
<comment type="subcellular location">
    <subcellularLocation>
        <location evidence="1">Cell junction</location>
    </subcellularLocation>
</comment>
<protein>
    <submittedName>
        <fullName evidence="8">Plakophilin 2</fullName>
    </submittedName>
</protein>
<organism evidence="8 9">
    <name type="scientific">Hucho hucho</name>
    <name type="common">huchen</name>
    <dbReference type="NCBI Taxonomy" id="62062"/>
    <lineage>
        <taxon>Eukaryota</taxon>
        <taxon>Metazoa</taxon>
        <taxon>Chordata</taxon>
        <taxon>Craniata</taxon>
        <taxon>Vertebrata</taxon>
        <taxon>Euteleostomi</taxon>
        <taxon>Actinopterygii</taxon>
        <taxon>Neopterygii</taxon>
        <taxon>Teleostei</taxon>
        <taxon>Protacanthopterygii</taxon>
        <taxon>Salmoniformes</taxon>
        <taxon>Salmonidae</taxon>
        <taxon>Salmoninae</taxon>
        <taxon>Hucho</taxon>
    </lineage>
</organism>
<dbReference type="GO" id="GO:0007507">
    <property type="term" value="P:heart development"/>
    <property type="evidence" value="ECO:0007669"/>
    <property type="project" value="TreeGrafter"/>
</dbReference>
<dbReference type="GO" id="GO:0005737">
    <property type="term" value="C:cytoplasm"/>
    <property type="evidence" value="ECO:0007669"/>
    <property type="project" value="TreeGrafter"/>
</dbReference>
<dbReference type="GO" id="GO:0045110">
    <property type="term" value="P:intermediate filament bundle assembly"/>
    <property type="evidence" value="ECO:0007669"/>
    <property type="project" value="TreeGrafter"/>
</dbReference>
<accession>A0A4W5JZP6</accession>
<proteinExistence type="inferred from homology"/>
<dbReference type="AlphaFoldDB" id="A0A4W5JZP6"/>
<dbReference type="InterPro" id="IPR000225">
    <property type="entry name" value="Armadillo"/>
</dbReference>
<keyword evidence="4" id="KW-0130">Cell adhesion</keyword>